<evidence type="ECO:0000256" key="7">
    <source>
        <dbReference type="ARBA" id="ARBA00022927"/>
    </source>
</evidence>
<dbReference type="CDD" id="cd21452">
    <property type="entry name" value="DLC-like_DYNLL1_DYNLL2"/>
    <property type="match status" value="1"/>
</dbReference>
<dbReference type="PANTHER" id="PTHR11886:SF35">
    <property type="entry name" value="DYNEIN LIGHT CHAIN"/>
    <property type="match status" value="1"/>
</dbReference>
<dbReference type="SUPFAM" id="SSF54648">
    <property type="entry name" value="DLC"/>
    <property type="match status" value="1"/>
</dbReference>
<protein>
    <recommendedName>
        <fullName evidence="10">Dynein light chain</fullName>
    </recommendedName>
</protein>
<proteinExistence type="inferred from homology"/>
<dbReference type="GeneID" id="20529926"/>
<dbReference type="Proteomes" id="UP000030693">
    <property type="component" value="Unassembled WGS sequence"/>
</dbReference>
<accession>A0A058Z1Y3</accession>
<keyword evidence="3" id="KW-0813">Transport</keyword>
<sequence length="94" mass="10798">MSYTSQQPPTVHVKNADMSDEFRAAACEVAIEAITSFKLEREIAAHIKKTFDQRYGKTWHCIVGKSFGSYVSHDSRHFIFMQIDRQNILLFKSG</sequence>
<keyword evidence="6" id="KW-0509">mRNA transport</keyword>
<keyword evidence="10" id="KW-0243">Dynein</keyword>
<dbReference type="PANTHER" id="PTHR11886">
    <property type="entry name" value="DYNEIN LIGHT CHAIN"/>
    <property type="match status" value="1"/>
</dbReference>
<evidence type="ECO:0000256" key="6">
    <source>
        <dbReference type="ARBA" id="ARBA00022816"/>
    </source>
</evidence>
<dbReference type="GO" id="GO:0051028">
    <property type="term" value="P:mRNA transport"/>
    <property type="evidence" value="ECO:0007669"/>
    <property type="project" value="UniProtKB-KW"/>
</dbReference>
<evidence type="ECO:0000256" key="1">
    <source>
        <dbReference type="ARBA" id="ARBA00004123"/>
    </source>
</evidence>
<dbReference type="OMA" id="THEKHCF"/>
<evidence type="ECO:0000256" key="5">
    <source>
        <dbReference type="ARBA" id="ARBA00022701"/>
    </source>
</evidence>
<dbReference type="SMART" id="SM01375">
    <property type="entry name" value="Dynein_light"/>
    <property type="match status" value="1"/>
</dbReference>
<evidence type="ECO:0000256" key="9">
    <source>
        <dbReference type="ARBA" id="ARBA00023242"/>
    </source>
</evidence>
<dbReference type="STRING" id="691883.A0A058Z1Y3"/>
<keyword evidence="7" id="KW-0653">Protein transport</keyword>
<keyword evidence="8 10" id="KW-0206">Cytoskeleton</keyword>
<dbReference type="GO" id="GO:0015031">
    <property type="term" value="P:protein transport"/>
    <property type="evidence" value="ECO:0007669"/>
    <property type="project" value="UniProtKB-KW"/>
</dbReference>
<evidence type="ECO:0000313" key="12">
    <source>
        <dbReference type="Proteomes" id="UP000030693"/>
    </source>
</evidence>
<keyword evidence="5 10" id="KW-0493">Microtubule</keyword>
<reference evidence="11" key="1">
    <citation type="submission" date="2013-04" db="EMBL/GenBank/DDBJ databases">
        <title>The Genome Sequence of Fonticula alba ATCC 38817.</title>
        <authorList>
            <consortium name="The Broad Institute Genomics Platform"/>
            <person name="Russ C."/>
            <person name="Cuomo C."/>
            <person name="Burger G."/>
            <person name="Gray M.W."/>
            <person name="Holland P.W.H."/>
            <person name="King N."/>
            <person name="Lang F.B.F."/>
            <person name="Roger A.J."/>
            <person name="Ruiz-Trillo I."/>
            <person name="Brown M."/>
            <person name="Walker B."/>
            <person name="Young S."/>
            <person name="Zeng Q."/>
            <person name="Gargeya S."/>
            <person name="Fitzgerald M."/>
            <person name="Haas B."/>
            <person name="Abouelleil A."/>
            <person name="Allen A.W."/>
            <person name="Alvarado L."/>
            <person name="Arachchi H.M."/>
            <person name="Berlin A.M."/>
            <person name="Chapman S.B."/>
            <person name="Gainer-Dewar J."/>
            <person name="Goldberg J."/>
            <person name="Griggs A."/>
            <person name="Gujja S."/>
            <person name="Hansen M."/>
            <person name="Howarth C."/>
            <person name="Imamovic A."/>
            <person name="Ireland A."/>
            <person name="Larimer J."/>
            <person name="McCowan C."/>
            <person name="Murphy C."/>
            <person name="Pearson M."/>
            <person name="Poon T.W."/>
            <person name="Priest M."/>
            <person name="Roberts A."/>
            <person name="Saif S."/>
            <person name="Shea T."/>
            <person name="Sisk P."/>
            <person name="Sykes S."/>
            <person name="Wortman J."/>
            <person name="Nusbaum C."/>
            <person name="Birren B."/>
        </authorList>
    </citation>
    <scope>NUCLEOTIDE SEQUENCE [LARGE SCALE GENOMIC DNA]</scope>
    <source>
        <strain evidence="11">ATCC 38817</strain>
    </source>
</reference>
<dbReference type="OrthoDB" id="10033309at2759"/>
<dbReference type="FunFam" id="3.30.740.10:FF:000005">
    <property type="entry name" value="Dynein light chain"/>
    <property type="match status" value="1"/>
</dbReference>
<name>A0A058Z1Y3_FONAL</name>
<comment type="similarity">
    <text evidence="10">Belongs to the dynein light chain family.</text>
</comment>
<dbReference type="RefSeq" id="XP_009497334.1">
    <property type="nucleotide sequence ID" value="XM_009499059.1"/>
</dbReference>
<evidence type="ECO:0000256" key="10">
    <source>
        <dbReference type="RuleBase" id="RU365010"/>
    </source>
</evidence>
<evidence type="ECO:0000256" key="4">
    <source>
        <dbReference type="ARBA" id="ARBA00022490"/>
    </source>
</evidence>
<dbReference type="eggNOG" id="KOG3430">
    <property type="taxonomic scope" value="Eukaryota"/>
</dbReference>
<dbReference type="Gene3D" id="3.30.740.10">
    <property type="entry name" value="Protein Inhibitor Of Neuronal Nitric Oxide Synthase"/>
    <property type="match status" value="1"/>
</dbReference>
<dbReference type="EMBL" id="KB932209">
    <property type="protein sequence ID" value="KCV68280.1"/>
    <property type="molecule type" value="Genomic_DNA"/>
</dbReference>
<dbReference type="Pfam" id="PF01221">
    <property type="entry name" value="Dynein_light"/>
    <property type="match status" value="1"/>
</dbReference>
<evidence type="ECO:0000256" key="8">
    <source>
        <dbReference type="ARBA" id="ARBA00023212"/>
    </source>
</evidence>
<dbReference type="InterPro" id="IPR037177">
    <property type="entry name" value="DLC_sf"/>
</dbReference>
<dbReference type="AlphaFoldDB" id="A0A058Z1Y3"/>
<keyword evidence="4 10" id="KW-0963">Cytoplasm</keyword>
<keyword evidence="10" id="KW-0505">Motor protein</keyword>
<organism evidence="11">
    <name type="scientific">Fonticula alba</name>
    <name type="common">Slime mold</name>
    <dbReference type="NCBI Taxonomy" id="691883"/>
    <lineage>
        <taxon>Eukaryota</taxon>
        <taxon>Rotosphaerida</taxon>
        <taxon>Fonticulaceae</taxon>
        <taxon>Fonticula</taxon>
    </lineage>
</organism>
<dbReference type="InterPro" id="IPR001372">
    <property type="entry name" value="Dynein_light_chain_typ-1/2"/>
</dbReference>
<keyword evidence="9" id="KW-0539">Nucleus</keyword>
<dbReference type="GO" id="GO:0045505">
    <property type="term" value="F:dynein intermediate chain binding"/>
    <property type="evidence" value="ECO:0007669"/>
    <property type="project" value="TreeGrafter"/>
</dbReference>
<dbReference type="GO" id="GO:0007017">
    <property type="term" value="P:microtubule-based process"/>
    <property type="evidence" value="ECO:0007669"/>
    <property type="project" value="InterPro"/>
</dbReference>
<evidence type="ECO:0000313" key="11">
    <source>
        <dbReference type="EMBL" id="KCV68280.1"/>
    </source>
</evidence>
<evidence type="ECO:0000256" key="2">
    <source>
        <dbReference type="ARBA" id="ARBA00004245"/>
    </source>
</evidence>
<dbReference type="GO" id="GO:0005868">
    <property type="term" value="C:cytoplasmic dynein complex"/>
    <property type="evidence" value="ECO:0007669"/>
    <property type="project" value="TreeGrafter"/>
</dbReference>
<keyword evidence="12" id="KW-1185">Reference proteome</keyword>
<comment type="subcellular location">
    <subcellularLocation>
        <location evidence="2 10">Cytoplasm</location>
        <location evidence="2 10">Cytoskeleton</location>
    </subcellularLocation>
    <subcellularLocation>
        <location evidence="1">Nucleus</location>
    </subcellularLocation>
</comment>
<dbReference type="GO" id="GO:0005634">
    <property type="term" value="C:nucleus"/>
    <property type="evidence" value="ECO:0007669"/>
    <property type="project" value="UniProtKB-SubCell"/>
</dbReference>
<dbReference type="GO" id="GO:0005874">
    <property type="term" value="C:microtubule"/>
    <property type="evidence" value="ECO:0007669"/>
    <property type="project" value="UniProtKB-KW"/>
</dbReference>
<evidence type="ECO:0000256" key="3">
    <source>
        <dbReference type="ARBA" id="ARBA00022448"/>
    </source>
</evidence>
<gene>
    <name evidence="11" type="ORF">H696_05201</name>
</gene>